<organism evidence="2 3">
    <name type="scientific">Pseudomonas avellanae</name>
    <dbReference type="NCBI Taxonomy" id="46257"/>
    <lineage>
        <taxon>Bacteria</taxon>
        <taxon>Pseudomonadati</taxon>
        <taxon>Pseudomonadota</taxon>
        <taxon>Gammaproteobacteria</taxon>
        <taxon>Pseudomonadales</taxon>
        <taxon>Pseudomonadaceae</taxon>
        <taxon>Pseudomonas</taxon>
    </lineage>
</organism>
<dbReference type="EMBL" id="NKQU01000592">
    <property type="protein sequence ID" value="OZI84665.1"/>
    <property type="molecule type" value="Genomic_DNA"/>
</dbReference>
<feature type="compositionally biased region" description="Basic and acidic residues" evidence="1">
    <location>
        <begin position="30"/>
        <end position="45"/>
    </location>
</feature>
<evidence type="ECO:0000313" key="2">
    <source>
        <dbReference type="EMBL" id="OZI84665.1"/>
    </source>
</evidence>
<evidence type="ECO:0000313" key="3">
    <source>
        <dbReference type="Proteomes" id="UP000217163"/>
    </source>
</evidence>
<protein>
    <submittedName>
        <fullName evidence="2">Uncharacterized protein</fullName>
    </submittedName>
</protein>
<evidence type="ECO:0000256" key="1">
    <source>
        <dbReference type="SAM" id="MobiDB-lite"/>
    </source>
</evidence>
<dbReference type="Proteomes" id="UP000217163">
    <property type="component" value="Unassembled WGS sequence"/>
</dbReference>
<gene>
    <name evidence="2" type="ORF">CFN58_23350</name>
</gene>
<feature type="region of interest" description="Disordered" evidence="1">
    <location>
        <begin position="1"/>
        <end position="45"/>
    </location>
</feature>
<sequence>MASSGFARRGARITDQGFRGGVRQVYRSGSDAERPERRADAEHRHDSQLDVCITMGAGARVSVTLVPASIFKTTPSPHRQSAWQNAR</sequence>
<dbReference type="AlphaFoldDB" id="A0A261WET5"/>
<proteinExistence type="predicted"/>
<name>A0A261WET5_9PSED</name>
<reference evidence="3" key="1">
    <citation type="journal article" date="2016" name="Sci. Rep.">
        <title>Genome analysis of the kiwifruit canker pathogen Pseudomonas syringae pv. actinidiae biovar 5.</title>
        <authorList>
            <person name="Fujikawa T."/>
            <person name="Sawada H."/>
        </authorList>
    </citation>
    <scope>NUCLEOTIDE SEQUENCE [LARGE SCALE GENOMIC DNA]</scope>
    <source>
        <strain evidence="3">MAFF 212061</strain>
    </source>
</reference>
<accession>A0A261WET5</accession>
<comment type="caution">
    <text evidence="2">The sequence shown here is derived from an EMBL/GenBank/DDBJ whole genome shotgun (WGS) entry which is preliminary data.</text>
</comment>